<evidence type="ECO:0000313" key="2">
    <source>
        <dbReference type="Proteomes" id="UP000762676"/>
    </source>
</evidence>
<dbReference type="AlphaFoldDB" id="A0AAV4EHD2"/>
<reference evidence="1 2" key="1">
    <citation type="journal article" date="2021" name="Elife">
        <title>Chloroplast acquisition without the gene transfer in kleptoplastic sea slugs, Plakobranchus ocellatus.</title>
        <authorList>
            <person name="Maeda T."/>
            <person name="Takahashi S."/>
            <person name="Yoshida T."/>
            <person name="Shimamura S."/>
            <person name="Takaki Y."/>
            <person name="Nagai Y."/>
            <person name="Toyoda A."/>
            <person name="Suzuki Y."/>
            <person name="Arimoto A."/>
            <person name="Ishii H."/>
            <person name="Satoh N."/>
            <person name="Nishiyama T."/>
            <person name="Hasebe M."/>
            <person name="Maruyama T."/>
            <person name="Minagawa J."/>
            <person name="Obokata J."/>
            <person name="Shigenobu S."/>
        </authorList>
    </citation>
    <scope>NUCLEOTIDE SEQUENCE [LARGE SCALE GENOMIC DNA]</scope>
</reference>
<proteinExistence type="predicted"/>
<gene>
    <name evidence="1" type="ORF">ElyMa_005400200</name>
</gene>
<evidence type="ECO:0000313" key="1">
    <source>
        <dbReference type="EMBL" id="GFR60115.1"/>
    </source>
</evidence>
<comment type="caution">
    <text evidence="1">The sequence shown here is derived from an EMBL/GenBank/DDBJ whole genome shotgun (WGS) entry which is preliminary data.</text>
</comment>
<protein>
    <submittedName>
        <fullName evidence="1">Uncharacterized protein</fullName>
    </submittedName>
</protein>
<keyword evidence="2" id="KW-1185">Reference proteome</keyword>
<dbReference type="EMBL" id="BMAT01010758">
    <property type="protein sequence ID" value="GFR60115.1"/>
    <property type="molecule type" value="Genomic_DNA"/>
</dbReference>
<organism evidence="1 2">
    <name type="scientific">Elysia marginata</name>
    <dbReference type="NCBI Taxonomy" id="1093978"/>
    <lineage>
        <taxon>Eukaryota</taxon>
        <taxon>Metazoa</taxon>
        <taxon>Spiralia</taxon>
        <taxon>Lophotrochozoa</taxon>
        <taxon>Mollusca</taxon>
        <taxon>Gastropoda</taxon>
        <taxon>Heterobranchia</taxon>
        <taxon>Euthyneura</taxon>
        <taxon>Panpulmonata</taxon>
        <taxon>Sacoglossa</taxon>
        <taxon>Placobranchoidea</taxon>
        <taxon>Plakobranchidae</taxon>
        <taxon>Elysia</taxon>
    </lineage>
</organism>
<accession>A0AAV4EHD2</accession>
<dbReference type="Proteomes" id="UP000762676">
    <property type="component" value="Unassembled WGS sequence"/>
</dbReference>
<sequence length="91" mass="9830">MASILTAHQSSIKESSLRLGRSEVTEASHTGADKTAMLCLTMGESRPQHPMIGWFTVTGLLPPLGITPSPRPPEEDGLMEELWPDLIASCD</sequence>
<name>A0AAV4EHD2_9GAST</name>